<proteinExistence type="inferred from homology"/>
<dbReference type="NCBIfam" id="TIGR00613">
    <property type="entry name" value="reco"/>
    <property type="match status" value="1"/>
</dbReference>
<keyword evidence="5 7" id="KW-0234">DNA repair</keyword>
<keyword evidence="4 7" id="KW-0233">DNA recombination</keyword>
<evidence type="ECO:0000256" key="1">
    <source>
        <dbReference type="ARBA" id="ARBA00007452"/>
    </source>
</evidence>
<evidence type="ECO:0000313" key="9">
    <source>
        <dbReference type="EMBL" id="AAR37983.1"/>
    </source>
</evidence>
<dbReference type="Gene3D" id="2.40.50.140">
    <property type="entry name" value="Nucleic acid-binding proteins"/>
    <property type="match status" value="1"/>
</dbReference>
<gene>
    <name evidence="7 9" type="primary">recO</name>
    <name evidence="9" type="ORF">MBMO_EBAC000-47H08.62</name>
</gene>
<dbReference type="EMBL" id="AY458643">
    <property type="protein sequence ID" value="AAR37983.1"/>
    <property type="molecule type" value="Genomic_DNA"/>
</dbReference>
<comment type="function">
    <text evidence="7">Involved in DNA repair and RecF pathway recombination.</text>
</comment>
<dbReference type="GO" id="GO:0006310">
    <property type="term" value="P:DNA recombination"/>
    <property type="evidence" value="ECO:0007669"/>
    <property type="project" value="UniProtKB-UniRule"/>
</dbReference>
<dbReference type="HAMAP" id="MF_00201">
    <property type="entry name" value="RecO"/>
    <property type="match status" value="1"/>
</dbReference>
<evidence type="ECO:0000256" key="3">
    <source>
        <dbReference type="ARBA" id="ARBA00022763"/>
    </source>
</evidence>
<sequence length="259" mass="28657">MANELEPAWLLHRRNYGDSGFLVDILGLNSGRISAVVKGGRRKARGGSFAGVLQPFTPLLVATSGRGELKTLSRLELAGAGVELAGERVFSGFYLNELLVRLLPKFVSCPTLFALYGGTIDALVATEAELDLRKFELMLLEELGYGLRFDMDANNDPIEAANAYLYDPTAGFLPRAFGFDDAWKKESRLQGDQLLNMADWLFNGDGLDGSNRQSLKDLTRLALQLQLGDRPLNSRKLLQAFRWREEPSKNPVQHAPADQ</sequence>
<evidence type="ECO:0000256" key="2">
    <source>
        <dbReference type="ARBA" id="ARBA00021310"/>
    </source>
</evidence>
<evidence type="ECO:0000259" key="8">
    <source>
        <dbReference type="Pfam" id="PF11967"/>
    </source>
</evidence>
<dbReference type="InterPro" id="IPR003717">
    <property type="entry name" value="RecO"/>
</dbReference>
<dbReference type="Pfam" id="PF11967">
    <property type="entry name" value="RecO_N"/>
    <property type="match status" value="1"/>
</dbReference>
<dbReference type="SUPFAM" id="SSF50249">
    <property type="entry name" value="Nucleic acid-binding proteins"/>
    <property type="match status" value="1"/>
</dbReference>
<organism evidence="9">
    <name type="scientific">uncultured marine bacterium 561</name>
    <dbReference type="NCBI Taxonomy" id="257396"/>
    <lineage>
        <taxon>Bacteria</taxon>
        <taxon>environmental samples</taxon>
    </lineage>
</organism>
<reference evidence="9" key="2">
    <citation type="submission" date="2003-12" db="EMBL/GenBank/DDBJ databases">
        <title>Monterey Bay Coastal Ocean Microbial Observatory environmental clone sequencing.</title>
        <authorList>
            <person name="DeLong E.F."/>
        </authorList>
    </citation>
    <scope>NUCLEOTIDE SEQUENCE</scope>
</reference>
<evidence type="ECO:0000256" key="4">
    <source>
        <dbReference type="ARBA" id="ARBA00023172"/>
    </source>
</evidence>
<evidence type="ECO:0000256" key="5">
    <source>
        <dbReference type="ARBA" id="ARBA00023204"/>
    </source>
</evidence>
<protein>
    <recommendedName>
        <fullName evidence="2 7">DNA repair protein RecO</fullName>
    </recommendedName>
    <alternativeName>
        <fullName evidence="6 7">Recombination protein O</fullName>
    </alternativeName>
</protein>
<dbReference type="Pfam" id="PF02565">
    <property type="entry name" value="RecO_C"/>
    <property type="match status" value="1"/>
</dbReference>
<dbReference type="GO" id="GO:0043590">
    <property type="term" value="C:bacterial nucleoid"/>
    <property type="evidence" value="ECO:0007669"/>
    <property type="project" value="TreeGrafter"/>
</dbReference>
<evidence type="ECO:0000256" key="6">
    <source>
        <dbReference type="ARBA" id="ARBA00033409"/>
    </source>
</evidence>
<dbReference type="PANTHER" id="PTHR33991">
    <property type="entry name" value="DNA REPAIR PROTEIN RECO"/>
    <property type="match status" value="1"/>
</dbReference>
<dbReference type="InterPro" id="IPR042242">
    <property type="entry name" value="RecO_C"/>
</dbReference>
<dbReference type="InterPro" id="IPR022572">
    <property type="entry name" value="DNA_rep/recomb_RecO_N"/>
</dbReference>
<accession>Q6SG79</accession>
<dbReference type="AlphaFoldDB" id="Q6SG79"/>
<evidence type="ECO:0000256" key="7">
    <source>
        <dbReference type="HAMAP-Rule" id="MF_00201"/>
    </source>
</evidence>
<comment type="similarity">
    <text evidence="1 7">Belongs to the RecO family.</text>
</comment>
<feature type="domain" description="DNA replication/recombination mediator RecO N-terminal" evidence="8">
    <location>
        <begin position="1"/>
        <end position="78"/>
    </location>
</feature>
<dbReference type="InterPro" id="IPR012340">
    <property type="entry name" value="NA-bd_OB-fold"/>
</dbReference>
<keyword evidence="3 7" id="KW-0227">DNA damage</keyword>
<reference evidence="9" key="1">
    <citation type="submission" date="2003-11" db="EMBL/GenBank/DDBJ databases">
        <authorList>
            <person name="Heidelberg J.F."/>
            <person name="Eisen J.A."/>
            <person name="Nelson W.C."/>
            <person name="DeLong E.F."/>
        </authorList>
    </citation>
    <scope>NUCLEOTIDE SEQUENCE</scope>
</reference>
<name>Q6SG79_9BACT</name>
<dbReference type="PANTHER" id="PTHR33991:SF1">
    <property type="entry name" value="DNA REPAIR PROTEIN RECO"/>
    <property type="match status" value="1"/>
</dbReference>
<dbReference type="Gene3D" id="1.20.1440.120">
    <property type="entry name" value="Recombination protein O, C-terminal domain"/>
    <property type="match status" value="1"/>
</dbReference>
<dbReference type="GO" id="GO:0006302">
    <property type="term" value="P:double-strand break repair"/>
    <property type="evidence" value="ECO:0007669"/>
    <property type="project" value="TreeGrafter"/>
</dbReference>